<evidence type="ECO:0000313" key="2">
    <source>
        <dbReference type="EMBL" id="EFP96896.1"/>
    </source>
</evidence>
<sequence>MKKALIVFTVCVALIITIPLFTAYVVIQTHYAPQLISQLVNRLTPYTLSTSNVEYTSLYQLTLDDVSLNGDSLQLRLPKLTLWFGSIPIQKGKLTFDSILIEGATLASNDLSHHFLQGLQIHQLAFKHSDISGDGWSARDADLQISQPTWEDDAQQLPYGNIQLRTDQLYIHGTALNDFFINMRSQKYNSTVLASSFEWQGAAISGQAEQYKNQWSLVNVTVKDLSLGKEDSIKNLINSTKALNLPIDHINSLDFINSSFYYQEWQVEHLDASFENIALNQPLWQQSDGYLSFNADKISFENIDFISPQAKLKLHENTMTLAELDTDIKEGRLQVKGTFSPNHVHLTQLSILGVKWLDNTNHIVMSISDMISPLMSLNIDQLEVKNSQFIQVLEKPYWQVTGLGIEGSHLSLIKNKRIGLWSGKLELAANSASIDNLISNQAQVKLEANDGVLKLNRAFIPLEKGYIEANGQWNRRIVSEPWQLNLYADGIPLNHYNIERALPIRFTGLAELNLNLKGLSGDYLMLSNSLSGQADIELRQVAIDADNLDGTSHYQHALDLDAISVLADRGRIDIANHKQVAGHLDLTNSEFSSFIFHDKQPCFELWSDLIGRVNVIKDICTKKTTRHWKHQPL</sequence>
<protein>
    <recommendedName>
        <fullName evidence="1">AsmA domain-containing protein</fullName>
    </recommendedName>
</protein>
<evidence type="ECO:0000313" key="3">
    <source>
        <dbReference type="Proteomes" id="UP000002943"/>
    </source>
</evidence>
<proteinExistence type="predicted"/>
<reference evidence="2 3" key="1">
    <citation type="journal article" date="2012" name="Int. J. Syst. Evol. Microbiol.">
        <title>Vibrio caribbeanicus sp. nov., isolated from the marine sponge Scleritoderma cyanea.</title>
        <authorList>
            <person name="Hoffmann M."/>
            <person name="Monday S.R."/>
            <person name="Allard M.W."/>
            <person name="Strain E.A."/>
            <person name="Whittaker P."/>
            <person name="Naum M."/>
            <person name="McCarthy P.J."/>
            <person name="Lopez J.V."/>
            <person name="Fischer M."/>
            <person name="Brown E.W."/>
        </authorList>
    </citation>
    <scope>NUCLEOTIDE SEQUENCE [LARGE SCALE GENOMIC DNA]</scope>
    <source>
        <strain evidence="2 3">ATCC BAA-2122</strain>
    </source>
</reference>
<dbReference type="STRING" id="796620.VIBC2010_19800"/>
<dbReference type="EMBL" id="AEIU01000068">
    <property type="protein sequence ID" value="EFP96896.1"/>
    <property type="molecule type" value="Genomic_DNA"/>
</dbReference>
<evidence type="ECO:0000259" key="1">
    <source>
        <dbReference type="Pfam" id="PF05170"/>
    </source>
</evidence>
<dbReference type="RefSeq" id="WP_009600957.1">
    <property type="nucleotide sequence ID" value="NZ_AEIU01000068.1"/>
</dbReference>
<accession>E3BIX0</accession>
<dbReference type="Pfam" id="PF05170">
    <property type="entry name" value="AsmA"/>
    <property type="match status" value="1"/>
</dbReference>
<keyword evidence="3" id="KW-1185">Reference proteome</keyword>
<dbReference type="AlphaFoldDB" id="E3BIX0"/>
<dbReference type="OrthoDB" id="5912765at2"/>
<name>E3BIX0_9VIBR</name>
<dbReference type="Proteomes" id="UP000002943">
    <property type="component" value="Unassembled WGS sequence"/>
</dbReference>
<dbReference type="eggNOG" id="COG2911">
    <property type="taxonomic scope" value="Bacteria"/>
</dbReference>
<feature type="domain" description="AsmA" evidence="1">
    <location>
        <begin position="1"/>
        <end position="550"/>
    </location>
</feature>
<organism evidence="2 3">
    <name type="scientific">Vibrio caribbeanicus ATCC BAA-2122</name>
    <dbReference type="NCBI Taxonomy" id="796620"/>
    <lineage>
        <taxon>Bacteria</taxon>
        <taxon>Pseudomonadati</taxon>
        <taxon>Pseudomonadota</taxon>
        <taxon>Gammaproteobacteria</taxon>
        <taxon>Vibrionales</taxon>
        <taxon>Vibrionaceae</taxon>
        <taxon>Vibrio</taxon>
    </lineage>
</organism>
<dbReference type="InterPro" id="IPR007844">
    <property type="entry name" value="AsmA"/>
</dbReference>
<comment type="caution">
    <text evidence="2">The sequence shown here is derived from an EMBL/GenBank/DDBJ whole genome shotgun (WGS) entry which is preliminary data.</text>
</comment>
<gene>
    <name evidence="2" type="ORF">VIBC2010_19800</name>
</gene>